<keyword evidence="1" id="KW-0732">Signal</keyword>
<evidence type="ECO:0000256" key="1">
    <source>
        <dbReference type="SAM" id="SignalP"/>
    </source>
</evidence>
<evidence type="ECO:0008006" key="4">
    <source>
        <dbReference type="Google" id="ProtNLM"/>
    </source>
</evidence>
<dbReference type="AlphaFoldDB" id="A0A919VQL1"/>
<accession>A0A919VQL1</accession>
<dbReference type="PROSITE" id="PS51257">
    <property type="entry name" value="PROKAR_LIPOPROTEIN"/>
    <property type="match status" value="1"/>
</dbReference>
<dbReference type="RefSeq" id="WP_212997631.1">
    <property type="nucleotide sequence ID" value="NZ_BAAATW010000008.1"/>
</dbReference>
<protein>
    <recommendedName>
        <fullName evidence="4">Lipoprotein</fullName>
    </recommendedName>
</protein>
<feature type="chain" id="PRO_5037367386" description="Lipoprotein" evidence="1">
    <location>
        <begin position="27"/>
        <end position="263"/>
    </location>
</feature>
<reference evidence="2" key="1">
    <citation type="submission" date="2021-03" db="EMBL/GenBank/DDBJ databases">
        <title>Whole genome shotgun sequence of Actinoplanes consettensis NBRC 14913.</title>
        <authorList>
            <person name="Komaki H."/>
            <person name="Tamura T."/>
        </authorList>
    </citation>
    <scope>NUCLEOTIDE SEQUENCE</scope>
    <source>
        <strain evidence="2">NBRC 14913</strain>
    </source>
</reference>
<name>A0A919VQL1_9ACTN</name>
<feature type="signal peptide" evidence="1">
    <location>
        <begin position="1"/>
        <end position="26"/>
    </location>
</feature>
<sequence>MNVRVGVGAVVALGILATGGCGAVQAAKDEVAEAVVPTPKEKLIDSLPDSGAGPFHFAMKGGEQPMDGVLDASKKSYQLGFSNTDPDLGFTMTMKFLVVGEKSWIKIGFTGTEGLTGLPKLPKKWMLVDPAKIKDADGPLTYDDETDPGALTPILDAIVEVHETGAGKFAGTTDLTKQGEAELVDQKTLDALGAKANAVPFEAELDGKGRFTKAVIKVPGAGKIKAETYEVVYDKYGTAKSPAEPATGEQQKATAAAYELLNS</sequence>
<comment type="caution">
    <text evidence="2">The sequence shown here is derived from an EMBL/GenBank/DDBJ whole genome shotgun (WGS) entry which is preliminary data.</text>
</comment>
<dbReference type="EMBL" id="BOQP01000011">
    <property type="protein sequence ID" value="GIM71935.1"/>
    <property type="molecule type" value="Genomic_DNA"/>
</dbReference>
<evidence type="ECO:0000313" key="2">
    <source>
        <dbReference type="EMBL" id="GIM71935.1"/>
    </source>
</evidence>
<keyword evidence="3" id="KW-1185">Reference proteome</keyword>
<organism evidence="2 3">
    <name type="scientific">Winogradskya consettensis</name>
    <dbReference type="NCBI Taxonomy" id="113560"/>
    <lineage>
        <taxon>Bacteria</taxon>
        <taxon>Bacillati</taxon>
        <taxon>Actinomycetota</taxon>
        <taxon>Actinomycetes</taxon>
        <taxon>Micromonosporales</taxon>
        <taxon>Micromonosporaceae</taxon>
        <taxon>Winogradskya</taxon>
    </lineage>
</organism>
<evidence type="ECO:0000313" key="3">
    <source>
        <dbReference type="Proteomes" id="UP000680865"/>
    </source>
</evidence>
<gene>
    <name evidence="2" type="ORF">Aco04nite_27800</name>
</gene>
<proteinExistence type="predicted"/>
<dbReference type="Proteomes" id="UP000680865">
    <property type="component" value="Unassembled WGS sequence"/>
</dbReference>
<dbReference type="Gene3D" id="2.50.20.20">
    <property type="match status" value="1"/>
</dbReference>